<dbReference type="Pfam" id="PF24915">
    <property type="entry name" value="Spectrin_SESTD1"/>
    <property type="match status" value="1"/>
</dbReference>
<evidence type="ECO:0000259" key="4">
    <source>
        <dbReference type="Pfam" id="PF24915"/>
    </source>
</evidence>
<feature type="domain" description="SESTD1-like spectrin repeats region" evidence="4">
    <location>
        <begin position="201"/>
        <end position="277"/>
    </location>
</feature>
<gene>
    <name evidence="5" type="ORF">KUTeg_001999</name>
</gene>
<proteinExistence type="predicted"/>
<feature type="coiled-coil region" evidence="2">
    <location>
        <begin position="226"/>
        <end position="253"/>
    </location>
</feature>
<keyword evidence="2" id="KW-0175">Coiled coil</keyword>
<dbReference type="InterPro" id="IPR056804">
    <property type="entry name" value="Spectrin_SESTD1"/>
</dbReference>
<evidence type="ECO:0000256" key="1">
    <source>
        <dbReference type="ARBA" id="ARBA00022737"/>
    </source>
</evidence>
<reference evidence="5 6" key="1">
    <citation type="submission" date="2022-12" db="EMBL/GenBank/DDBJ databases">
        <title>Chromosome-level genome of Tegillarca granosa.</title>
        <authorList>
            <person name="Kim J."/>
        </authorList>
    </citation>
    <scope>NUCLEOTIDE SEQUENCE [LARGE SCALE GENOMIC DNA]</scope>
    <source>
        <strain evidence="5">Teg-2019</strain>
        <tissue evidence="5">Adductor muscle</tissue>
    </source>
</reference>
<evidence type="ECO:0000256" key="2">
    <source>
        <dbReference type="SAM" id="Coils"/>
    </source>
</evidence>
<keyword evidence="1" id="KW-0677">Repeat</keyword>
<dbReference type="PANTHER" id="PTHR46607">
    <property type="entry name" value="SEC14 DOMAIN AND SPECTRIN REPEAT-CONTAINING PROTEIN 1"/>
    <property type="match status" value="1"/>
</dbReference>
<name>A0ABQ9FWP8_TEGGR</name>
<dbReference type="PANTHER" id="PTHR46607:SF1">
    <property type="entry name" value="SEC14 DOMAIN AND SPECTRIN REPEAT-CONTAINING PROTEIN 1"/>
    <property type="match status" value="1"/>
</dbReference>
<evidence type="ECO:0000313" key="5">
    <source>
        <dbReference type="EMBL" id="KAJ8320412.1"/>
    </source>
</evidence>
<dbReference type="SUPFAM" id="SSF46966">
    <property type="entry name" value="Spectrin repeat"/>
    <property type="match status" value="2"/>
</dbReference>
<dbReference type="SMART" id="SM00150">
    <property type="entry name" value="SPEC"/>
    <property type="match status" value="3"/>
</dbReference>
<organism evidence="5 6">
    <name type="scientific">Tegillarca granosa</name>
    <name type="common">Malaysian cockle</name>
    <name type="synonym">Anadara granosa</name>
    <dbReference type="NCBI Taxonomy" id="220873"/>
    <lineage>
        <taxon>Eukaryota</taxon>
        <taxon>Metazoa</taxon>
        <taxon>Spiralia</taxon>
        <taxon>Lophotrochozoa</taxon>
        <taxon>Mollusca</taxon>
        <taxon>Bivalvia</taxon>
        <taxon>Autobranchia</taxon>
        <taxon>Pteriomorphia</taxon>
        <taxon>Arcoida</taxon>
        <taxon>Arcoidea</taxon>
        <taxon>Arcidae</taxon>
        <taxon>Tegillarca</taxon>
    </lineage>
</organism>
<feature type="region of interest" description="Disordered" evidence="3">
    <location>
        <begin position="541"/>
        <end position="653"/>
    </location>
</feature>
<dbReference type="InterPro" id="IPR018159">
    <property type="entry name" value="Spectrin/alpha-actinin"/>
</dbReference>
<evidence type="ECO:0000313" key="6">
    <source>
        <dbReference type="Proteomes" id="UP001217089"/>
    </source>
</evidence>
<feature type="compositionally biased region" description="Basic and acidic residues" evidence="3">
    <location>
        <begin position="568"/>
        <end position="582"/>
    </location>
</feature>
<dbReference type="CDD" id="cd00176">
    <property type="entry name" value="SPEC"/>
    <property type="match status" value="1"/>
</dbReference>
<dbReference type="EMBL" id="JARBDR010000141">
    <property type="protein sequence ID" value="KAJ8320412.1"/>
    <property type="molecule type" value="Genomic_DNA"/>
</dbReference>
<sequence>MSVPTPVIREGKELLARLQQAESHGHLPGEEAFATTLDNLEAQKQVKRSIQYLENRVDKLKYFLEDKDKSLSHNLQYEDLQRDIKRVPDMAHLYEVMPPVFINKCINVVNWILGPGEKLLASRVDIGDSYEAADELRKRHEELEIKCTDTYGQYAELRHRADEMMADDHSAAEDIRSLRDYMDTVCRSFASRLERRRILLITSVRFHRLSEEFSQKLDNLLELLCSEIDAENVDKAEEAIQDLQDKCDSIDAAAQQTLSDGQSLLDEMSRPIKNAFEDLQERKMRCDELADVRKLKLQQILQLRTCERDADQAIDWIFELCDVMTFTHKNMGRSQQEVEVLQEEHKKFEATAAGTYDYGKQLLQAAIVLRRSLRFDLQPNNERAQRLEEAWKLFTQGTSERANRLTVSAMFLASADKLFDGIENLLVPISQTLSGEITVPQVLQRFTPDKNQVENDFQDTHRMGKALIDRLSLPVIIVEGNEKRYSVDDQGAGDMINGMLRKLERKLNDLNRYWSEMQHTMQPPAVLQQGVAKKRQANVPIRTQTFSHPDRSKESQPSKMPIKRTRRANSDIRSRPAPDKSKILHGPSPSQPIVKETMQRVDTRPVASAPPGSRSGSQYPPTKYPPQAPQRVSSKGQGVPPGGEELRRQLEEY</sequence>
<dbReference type="InterPro" id="IPR002017">
    <property type="entry name" value="Spectrin_repeat"/>
</dbReference>
<protein>
    <recommendedName>
        <fullName evidence="4">SESTD1-like spectrin repeats region domain-containing protein</fullName>
    </recommendedName>
</protein>
<keyword evidence="6" id="KW-1185">Reference proteome</keyword>
<dbReference type="Gene3D" id="1.20.58.60">
    <property type="match status" value="2"/>
</dbReference>
<evidence type="ECO:0000256" key="3">
    <source>
        <dbReference type="SAM" id="MobiDB-lite"/>
    </source>
</evidence>
<dbReference type="Pfam" id="PF00435">
    <property type="entry name" value="Spectrin"/>
    <property type="match status" value="1"/>
</dbReference>
<dbReference type="Proteomes" id="UP001217089">
    <property type="component" value="Unassembled WGS sequence"/>
</dbReference>
<comment type="caution">
    <text evidence="5">The sequence shown here is derived from an EMBL/GenBank/DDBJ whole genome shotgun (WGS) entry which is preliminary data.</text>
</comment>
<accession>A0ABQ9FWP8</accession>
<feature type="compositionally biased region" description="Basic and acidic residues" evidence="3">
    <location>
        <begin position="644"/>
        <end position="653"/>
    </location>
</feature>